<protein>
    <submittedName>
        <fullName evidence="2">Uncharacterized protein</fullName>
    </submittedName>
</protein>
<feature type="compositionally biased region" description="Basic and acidic residues" evidence="1">
    <location>
        <begin position="241"/>
        <end position="251"/>
    </location>
</feature>
<gene>
    <name evidence="2" type="ORF">ENG14_02355</name>
</gene>
<evidence type="ECO:0000313" key="2">
    <source>
        <dbReference type="EMBL" id="HDL89728.1"/>
    </source>
</evidence>
<organism evidence="2">
    <name type="scientific">Thermodesulforhabdus norvegica</name>
    <dbReference type="NCBI Taxonomy" id="39841"/>
    <lineage>
        <taxon>Bacteria</taxon>
        <taxon>Pseudomonadati</taxon>
        <taxon>Thermodesulfobacteriota</taxon>
        <taxon>Syntrophobacteria</taxon>
        <taxon>Syntrophobacterales</taxon>
        <taxon>Thermodesulforhabdaceae</taxon>
        <taxon>Thermodesulforhabdus</taxon>
    </lineage>
</organism>
<sequence length="258" mass="28478">MLKALISAADFEKLDDATKIHYKKAEGTDEVFSLDVEAVNGLELTNGEVLRTDLGKVRKELERASDLVATFKDLDPAVAREALKKVEEWGDLPADKKAMREEIEKRLEERYGTEFKKLQTDLQKSNDSGSSIRKEFFKERLVNQIASAIAKHATPETLNSAIKVLTPHILAKARIEERDGKFVTQVIGDDGSARLTQVSGQTGLLSLDELAGEIKGDPDFAPAFGEKKVPKQTFQTQLPAKGEEGKVKLDPDSLLATE</sequence>
<name>A0A7C1AXU9_9BACT</name>
<evidence type="ECO:0000256" key="1">
    <source>
        <dbReference type="SAM" id="MobiDB-lite"/>
    </source>
</evidence>
<accession>A0A7C1AXU9</accession>
<proteinExistence type="predicted"/>
<reference evidence="2" key="1">
    <citation type="journal article" date="2020" name="mSystems">
        <title>Genome- and Community-Level Interaction Insights into Carbon Utilization and Element Cycling Functions of Hydrothermarchaeota in Hydrothermal Sediment.</title>
        <authorList>
            <person name="Zhou Z."/>
            <person name="Liu Y."/>
            <person name="Xu W."/>
            <person name="Pan J."/>
            <person name="Luo Z.H."/>
            <person name="Li M."/>
        </authorList>
    </citation>
    <scope>NUCLEOTIDE SEQUENCE [LARGE SCALE GENOMIC DNA]</scope>
    <source>
        <strain evidence="2">HyVt-19</strain>
    </source>
</reference>
<dbReference type="EMBL" id="DQZW01000112">
    <property type="protein sequence ID" value="HDL89728.1"/>
    <property type="molecule type" value="Genomic_DNA"/>
</dbReference>
<comment type="caution">
    <text evidence="2">The sequence shown here is derived from an EMBL/GenBank/DDBJ whole genome shotgun (WGS) entry which is preliminary data.</text>
</comment>
<dbReference type="Proteomes" id="UP000886355">
    <property type="component" value="Unassembled WGS sequence"/>
</dbReference>
<dbReference type="AlphaFoldDB" id="A0A7C1AXU9"/>
<feature type="region of interest" description="Disordered" evidence="1">
    <location>
        <begin position="217"/>
        <end position="258"/>
    </location>
</feature>